<gene>
    <name evidence="2" type="ORF">CARUB_v10002714mg</name>
</gene>
<dbReference type="Proteomes" id="UP000029121">
    <property type="component" value="Unassembled WGS sequence"/>
</dbReference>
<evidence type="ECO:0000256" key="1">
    <source>
        <dbReference type="SAM" id="SignalP"/>
    </source>
</evidence>
<feature type="signal peptide" evidence="1">
    <location>
        <begin position="1"/>
        <end position="24"/>
    </location>
</feature>
<organism evidence="2 3">
    <name type="scientific">Capsella rubella</name>
    <dbReference type="NCBI Taxonomy" id="81985"/>
    <lineage>
        <taxon>Eukaryota</taxon>
        <taxon>Viridiplantae</taxon>
        <taxon>Streptophyta</taxon>
        <taxon>Embryophyta</taxon>
        <taxon>Tracheophyta</taxon>
        <taxon>Spermatophyta</taxon>
        <taxon>Magnoliopsida</taxon>
        <taxon>eudicotyledons</taxon>
        <taxon>Gunneridae</taxon>
        <taxon>Pentapetalae</taxon>
        <taxon>rosids</taxon>
        <taxon>malvids</taxon>
        <taxon>Brassicales</taxon>
        <taxon>Brassicaceae</taxon>
        <taxon>Camelineae</taxon>
        <taxon>Capsella</taxon>
    </lineage>
</organism>
<feature type="chain" id="PRO_5004351972" description="Knottin scorpion toxin-like domain-containing protein" evidence="1">
    <location>
        <begin position="25"/>
        <end position="81"/>
    </location>
</feature>
<evidence type="ECO:0008006" key="4">
    <source>
        <dbReference type="Google" id="ProtNLM"/>
    </source>
</evidence>
<proteinExistence type="predicted"/>
<dbReference type="OrthoDB" id="1081055at2759"/>
<sequence>MTTTMKTSIIIALIAFIIMSFAHCHTTITRSPGYGIGGRTKTCFSPTFCTLRGVHGCDSYCRTQNFDYGYCIPENCCCVNY</sequence>
<accession>R0HEF3</accession>
<protein>
    <recommendedName>
        <fullName evidence="4">Knottin scorpion toxin-like domain-containing protein</fullName>
    </recommendedName>
</protein>
<keyword evidence="3" id="KW-1185">Reference proteome</keyword>
<name>R0HEF3_9BRAS</name>
<evidence type="ECO:0000313" key="2">
    <source>
        <dbReference type="EMBL" id="EOA22148.1"/>
    </source>
</evidence>
<dbReference type="KEGG" id="crb:17881180"/>
<evidence type="ECO:0000313" key="3">
    <source>
        <dbReference type="Proteomes" id="UP000029121"/>
    </source>
</evidence>
<reference evidence="3" key="1">
    <citation type="journal article" date="2013" name="Nat. Genet.">
        <title>The Capsella rubella genome and the genomic consequences of rapid mating system evolution.</title>
        <authorList>
            <person name="Slotte T."/>
            <person name="Hazzouri K.M."/>
            <person name="Agren J.A."/>
            <person name="Koenig D."/>
            <person name="Maumus F."/>
            <person name="Guo Y.L."/>
            <person name="Steige K."/>
            <person name="Platts A.E."/>
            <person name="Escobar J.S."/>
            <person name="Newman L.K."/>
            <person name="Wang W."/>
            <person name="Mandakova T."/>
            <person name="Vello E."/>
            <person name="Smith L.M."/>
            <person name="Henz S.R."/>
            <person name="Steffen J."/>
            <person name="Takuno S."/>
            <person name="Brandvain Y."/>
            <person name="Coop G."/>
            <person name="Andolfatto P."/>
            <person name="Hu T.T."/>
            <person name="Blanchette M."/>
            <person name="Clark R.M."/>
            <person name="Quesneville H."/>
            <person name="Nordborg M."/>
            <person name="Gaut B.S."/>
            <person name="Lysak M.A."/>
            <person name="Jenkins J."/>
            <person name="Grimwood J."/>
            <person name="Chapman J."/>
            <person name="Prochnik S."/>
            <person name="Shu S."/>
            <person name="Rokhsar D."/>
            <person name="Schmutz J."/>
            <person name="Weigel D."/>
            <person name="Wright S.I."/>
        </authorList>
    </citation>
    <scope>NUCLEOTIDE SEQUENCE [LARGE SCALE GENOMIC DNA]</scope>
    <source>
        <strain evidence="3">cv. Monte Gargano</strain>
    </source>
</reference>
<keyword evidence="1" id="KW-0732">Signal</keyword>
<dbReference type="AlphaFoldDB" id="R0HEF3"/>
<dbReference type="EMBL" id="KB870810">
    <property type="protein sequence ID" value="EOA22148.1"/>
    <property type="molecule type" value="Genomic_DNA"/>
</dbReference>